<feature type="transmembrane region" description="Helical" evidence="1">
    <location>
        <begin position="12"/>
        <end position="31"/>
    </location>
</feature>
<accession>A0ABD5X178</accession>
<name>A0ABD5X178_9EURY</name>
<organism evidence="2 3">
    <name type="scientific">Halovenus rubra</name>
    <dbReference type="NCBI Taxonomy" id="869890"/>
    <lineage>
        <taxon>Archaea</taxon>
        <taxon>Methanobacteriati</taxon>
        <taxon>Methanobacteriota</taxon>
        <taxon>Stenosarchaea group</taxon>
        <taxon>Halobacteria</taxon>
        <taxon>Halobacteriales</taxon>
        <taxon>Haloarculaceae</taxon>
        <taxon>Halovenus</taxon>
    </lineage>
</organism>
<dbReference type="RefSeq" id="WP_267638239.1">
    <property type="nucleotide sequence ID" value="NZ_JAODIY010000013.1"/>
</dbReference>
<proteinExistence type="predicted"/>
<gene>
    <name evidence="2" type="ORF">ACFQJ7_02910</name>
</gene>
<keyword evidence="1" id="KW-1133">Transmembrane helix</keyword>
<dbReference type="EMBL" id="JBHSZQ010000002">
    <property type="protein sequence ID" value="MFC7124991.1"/>
    <property type="molecule type" value="Genomic_DNA"/>
</dbReference>
<protein>
    <recommendedName>
        <fullName evidence="4">C4-dicarboxylate ABC transporter</fullName>
    </recommendedName>
</protein>
<evidence type="ECO:0008006" key="4">
    <source>
        <dbReference type="Google" id="ProtNLM"/>
    </source>
</evidence>
<feature type="transmembrane region" description="Helical" evidence="1">
    <location>
        <begin position="37"/>
        <end position="55"/>
    </location>
</feature>
<dbReference type="AlphaFoldDB" id="A0ABD5X178"/>
<evidence type="ECO:0000256" key="1">
    <source>
        <dbReference type="SAM" id="Phobius"/>
    </source>
</evidence>
<reference evidence="2 3" key="1">
    <citation type="journal article" date="2014" name="Int. J. Syst. Evol. Microbiol.">
        <title>Complete genome sequence of Corynebacterium casei LMG S-19264T (=DSM 44701T), isolated from a smear-ripened cheese.</title>
        <authorList>
            <consortium name="US DOE Joint Genome Institute (JGI-PGF)"/>
            <person name="Walter F."/>
            <person name="Albersmeier A."/>
            <person name="Kalinowski J."/>
            <person name="Ruckert C."/>
        </authorList>
    </citation>
    <scope>NUCLEOTIDE SEQUENCE [LARGE SCALE GENOMIC DNA]</scope>
    <source>
        <strain evidence="2 3">CGMCC 4.7215</strain>
    </source>
</reference>
<dbReference type="Proteomes" id="UP001596414">
    <property type="component" value="Unassembled WGS sequence"/>
</dbReference>
<evidence type="ECO:0000313" key="2">
    <source>
        <dbReference type="EMBL" id="MFC7124991.1"/>
    </source>
</evidence>
<keyword evidence="1" id="KW-0812">Transmembrane</keyword>
<sequence length="66" mass="7553">MTHIPAPDRIDLAALTIVVGLLVAAYVIYPAQLLQVSVWFTIIMLFICWSGYFVYRLAFGEAQFWE</sequence>
<keyword evidence="1" id="KW-0472">Membrane</keyword>
<comment type="caution">
    <text evidence="2">The sequence shown here is derived from an EMBL/GenBank/DDBJ whole genome shotgun (WGS) entry which is preliminary data.</text>
</comment>
<evidence type="ECO:0000313" key="3">
    <source>
        <dbReference type="Proteomes" id="UP001596414"/>
    </source>
</evidence>